<feature type="region of interest" description="Disordered" evidence="1">
    <location>
        <begin position="1"/>
        <end position="48"/>
    </location>
</feature>
<feature type="domain" description="Transcription factor TFIIIC triple barrel" evidence="2">
    <location>
        <begin position="47"/>
        <end position="253"/>
    </location>
</feature>
<gene>
    <name evidence="3" type="ORF">H072_8390</name>
</gene>
<dbReference type="HOGENOM" id="CLU_1008402_0_0_1"/>
<dbReference type="OMA" id="GHINYNE"/>
<accession>S8A9Q9</accession>
<feature type="compositionally biased region" description="Basic and acidic residues" evidence="1">
    <location>
        <begin position="68"/>
        <end position="85"/>
    </location>
</feature>
<keyword evidence="4" id="KW-1185">Reference proteome</keyword>
<feature type="compositionally biased region" description="Acidic residues" evidence="1">
    <location>
        <begin position="103"/>
        <end position="127"/>
    </location>
</feature>
<evidence type="ECO:0000313" key="3">
    <source>
        <dbReference type="EMBL" id="EPS37801.1"/>
    </source>
</evidence>
<dbReference type="Gene3D" id="2.60.40.4370">
    <property type="match status" value="1"/>
</dbReference>
<proteinExistence type="predicted"/>
<dbReference type="Proteomes" id="UP000015100">
    <property type="component" value="Unassembled WGS sequence"/>
</dbReference>
<reference evidence="4" key="2">
    <citation type="submission" date="2013-04" db="EMBL/GenBank/DDBJ databases">
        <title>Genomic mechanisms accounting for the adaptation to parasitism in nematode-trapping fungi.</title>
        <authorList>
            <person name="Ahren D.G."/>
        </authorList>
    </citation>
    <scope>NUCLEOTIDE SEQUENCE [LARGE SCALE GENOMIC DNA]</scope>
    <source>
        <strain evidence="4">CBS 200.50</strain>
    </source>
</reference>
<dbReference type="EMBL" id="AQGS01000598">
    <property type="protein sequence ID" value="EPS37801.1"/>
    <property type="molecule type" value="Genomic_DNA"/>
</dbReference>
<dbReference type="STRING" id="1284197.S8A9Q9"/>
<name>S8A9Q9_DACHA</name>
<sequence length="315" mass="35456">MSSSSSRQPAEPLERITISSRPQSTQPTPTTATTAAHPQETVFDEDEETESFYVVLDISGDDFAAYGKYRDGRKFRPRLGDRYYEDDNENDPEDGGPAQSQIPDDERDPEDEEEDEEDLDEDDEDNSTDNGSLPADDDEVDAPRELALQILDLDTREPLVNYEGKIYTCKWTTSHGTEMLFEPPVTSSEATESAATNNNNNNNSGHINYNEYDEEEEEGMMRGNKPGRKLKTHQESKLFCTTVHRLEGWPGKLRPRGRDKQEVSTKARMFAERLDAVLEHRIGEMMKNKEDVSDVTMKKFSEGQQAPGGAGKGDS</sequence>
<evidence type="ECO:0000313" key="4">
    <source>
        <dbReference type="Proteomes" id="UP000015100"/>
    </source>
</evidence>
<organism evidence="3 4">
    <name type="scientific">Dactylellina haptotyla (strain CBS 200.50)</name>
    <name type="common">Nematode-trapping fungus</name>
    <name type="synonym">Monacrosporium haptotylum</name>
    <dbReference type="NCBI Taxonomy" id="1284197"/>
    <lineage>
        <taxon>Eukaryota</taxon>
        <taxon>Fungi</taxon>
        <taxon>Dikarya</taxon>
        <taxon>Ascomycota</taxon>
        <taxon>Pezizomycotina</taxon>
        <taxon>Orbiliomycetes</taxon>
        <taxon>Orbiliales</taxon>
        <taxon>Orbiliaceae</taxon>
        <taxon>Dactylellina</taxon>
    </lineage>
</organism>
<evidence type="ECO:0000256" key="1">
    <source>
        <dbReference type="SAM" id="MobiDB-lite"/>
    </source>
</evidence>
<feature type="region of interest" description="Disordered" evidence="1">
    <location>
        <begin position="187"/>
        <end position="207"/>
    </location>
</feature>
<dbReference type="OrthoDB" id="1877767at2759"/>
<feature type="region of interest" description="Disordered" evidence="1">
    <location>
        <begin position="66"/>
        <end position="146"/>
    </location>
</feature>
<evidence type="ECO:0000259" key="2">
    <source>
        <dbReference type="Pfam" id="PF10419"/>
    </source>
</evidence>
<comment type="caution">
    <text evidence="3">The sequence shown here is derived from an EMBL/GenBank/DDBJ whole genome shotgun (WGS) entry which is preliminary data.</text>
</comment>
<dbReference type="InterPro" id="IPR019481">
    <property type="entry name" value="TFIIIC_triple_barrel"/>
</dbReference>
<feature type="compositionally biased region" description="Low complexity" evidence="1">
    <location>
        <begin position="17"/>
        <end position="41"/>
    </location>
</feature>
<protein>
    <recommendedName>
        <fullName evidence="2">Transcription factor TFIIIC triple barrel domain-containing protein</fullName>
    </recommendedName>
</protein>
<dbReference type="Pfam" id="PF10419">
    <property type="entry name" value="TFIIIC_sub6"/>
    <property type="match status" value="1"/>
</dbReference>
<dbReference type="AlphaFoldDB" id="S8A9Q9"/>
<reference evidence="3 4" key="1">
    <citation type="journal article" date="2013" name="PLoS Genet.">
        <title>Genomic mechanisms accounting for the adaptation to parasitism in nematode-trapping fungi.</title>
        <authorList>
            <person name="Meerupati T."/>
            <person name="Andersson K.M."/>
            <person name="Friman E."/>
            <person name="Kumar D."/>
            <person name="Tunlid A."/>
            <person name="Ahren D."/>
        </authorList>
    </citation>
    <scope>NUCLEOTIDE SEQUENCE [LARGE SCALE GENOMIC DNA]</scope>
    <source>
        <strain evidence="3 4">CBS 200.50</strain>
    </source>
</reference>